<keyword evidence="2" id="KW-1185">Reference proteome</keyword>
<dbReference type="Proteomes" id="UP000016933">
    <property type="component" value="Unassembled WGS sequence"/>
</dbReference>
<dbReference type="EMBL" id="KB446541">
    <property type="protein sequence ID" value="EME42177.1"/>
    <property type="molecule type" value="Genomic_DNA"/>
</dbReference>
<evidence type="ECO:0000313" key="1">
    <source>
        <dbReference type="EMBL" id="EME42177.1"/>
    </source>
</evidence>
<proteinExistence type="predicted"/>
<sequence>GIVTEAAHHSHRALRLSGARALDETLGHWSTGFSSLIVQRERVSLTASTLHAAHAGEAGHHAVALRAPLLRVSLDNGWRLVRKSVSRVASSTASARLVRGILASDRLTDRALSARHLRLYPPWHPSRCPLTAGDVSEWTH</sequence>
<reference evidence="2" key="1">
    <citation type="journal article" date="2012" name="PLoS Genet.">
        <title>The genomes of the fungal plant pathogens Cladosporium fulvum and Dothistroma septosporum reveal adaptation to different hosts and lifestyles but also signatures of common ancestry.</title>
        <authorList>
            <person name="de Wit P.J.G.M."/>
            <person name="van der Burgt A."/>
            <person name="Oekmen B."/>
            <person name="Stergiopoulos I."/>
            <person name="Abd-Elsalam K.A."/>
            <person name="Aerts A.L."/>
            <person name="Bahkali A.H."/>
            <person name="Beenen H.G."/>
            <person name="Chettri P."/>
            <person name="Cox M.P."/>
            <person name="Datema E."/>
            <person name="de Vries R.P."/>
            <person name="Dhillon B."/>
            <person name="Ganley A.R."/>
            <person name="Griffiths S.A."/>
            <person name="Guo Y."/>
            <person name="Hamelin R.C."/>
            <person name="Henrissat B."/>
            <person name="Kabir M.S."/>
            <person name="Jashni M.K."/>
            <person name="Kema G."/>
            <person name="Klaubauf S."/>
            <person name="Lapidus A."/>
            <person name="Levasseur A."/>
            <person name="Lindquist E."/>
            <person name="Mehrabi R."/>
            <person name="Ohm R.A."/>
            <person name="Owen T.J."/>
            <person name="Salamov A."/>
            <person name="Schwelm A."/>
            <person name="Schijlen E."/>
            <person name="Sun H."/>
            <person name="van den Burg H.A."/>
            <person name="van Ham R.C.H.J."/>
            <person name="Zhang S."/>
            <person name="Goodwin S.B."/>
            <person name="Grigoriev I.V."/>
            <person name="Collemare J."/>
            <person name="Bradshaw R.E."/>
        </authorList>
    </citation>
    <scope>NUCLEOTIDE SEQUENCE [LARGE SCALE GENOMIC DNA]</scope>
    <source>
        <strain evidence="2">NZE10 / CBS 128990</strain>
    </source>
</reference>
<accession>N1PIH8</accession>
<organism evidence="1 2">
    <name type="scientific">Dothistroma septosporum (strain NZE10 / CBS 128990)</name>
    <name type="common">Red band needle blight fungus</name>
    <name type="synonym">Mycosphaerella pini</name>
    <dbReference type="NCBI Taxonomy" id="675120"/>
    <lineage>
        <taxon>Eukaryota</taxon>
        <taxon>Fungi</taxon>
        <taxon>Dikarya</taxon>
        <taxon>Ascomycota</taxon>
        <taxon>Pezizomycotina</taxon>
        <taxon>Dothideomycetes</taxon>
        <taxon>Dothideomycetidae</taxon>
        <taxon>Mycosphaerellales</taxon>
        <taxon>Mycosphaerellaceae</taxon>
        <taxon>Dothistroma</taxon>
    </lineage>
</organism>
<feature type="non-terminal residue" evidence="1">
    <location>
        <position position="1"/>
    </location>
</feature>
<protein>
    <submittedName>
        <fullName evidence="1">Uncharacterized protein</fullName>
    </submittedName>
</protein>
<name>N1PIH8_DOTSN</name>
<dbReference type="AlphaFoldDB" id="N1PIH8"/>
<evidence type="ECO:0000313" key="2">
    <source>
        <dbReference type="Proteomes" id="UP000016933"/>
    </source>
</evidence>
<dbReference type="HOGENOM" id="CLU_1839864_0_0_1"/>
<reference evidence="1 2" key="2">
    <citation type="journal article" date="2012" name="PLoS Pathog.">
        <title>Diverse lifestyles and strategies of plant pathogenesis encoded in the genomes of eighteen Dothideomycetes fungi.</title>
        <authorList>
            <person name="Ohm R.A."/>
            <person name="Feau N."/>
            <person name="Henrissat B."/>
            <person name="Schoch C.L."/>
            <person name="Horwitz B.A."/>
            <person name="Barry K.W."/>
            <person name="Condon B.J."/>
            <person name="Copeland A.C."/>
            <person name="Dhillon B."/>
            <person name="Glaser F."/>
            <person name="Hesse C.N."/>
            <person name="Kosti I."/>
            <person name="LaButti K."/>
            <person name="Lindquist E.A."/>
            <person name="Lucas S."/>
            <person name="Salamov A.A."/>
            <person name="Bradshaw R.E."/>
            <person name="Ciuffetti L."/>
            <person name="Hamelin R.C."/>
            <person name="Kema G.H.J."/>
            <person name="Lawrence C."/>
            <person name="Scott J.A."/>
            <person name="Spatafora J.W."/>
            <person name="Turgeon B.G."/>
            <person name="de Wit P.J.G.M."/>
            <person name="Zhong S."/>
            <person name="Goodwin S.B."/>
            <person name="Grigoriev I.V."/>
        </authorList>
    </citation>
    <scope>NUCLEOTIDE SEQUENCE [LARGE SCALE GENOMIC DNA]</scope>
    <source>
        <strain evidence="2">NZE10 / CBS 128990</strain>
    </source>
</reference>
<gene>
    <name evidence="1" type="ORF">DOTSEDRAFT_45730</name>
</gene>